<evidence type="ECO:0000313" key="3">
    <source>
        <dbReference type="Proteomes" id="UP000011682"/>
    </source>
</evidence>
<accession>S9PI69</accession>
<dbReference type="EMBL" id="ANAH02000004">
    <property type="protein sequence ID" value="EPX64020.1"/>
    <property type="molecule type" value="Genomic_DNA"/>
</dbReference>
<evidence type="ECO:0000313" key="2">
    <source>
        <dbReference type="EMBL" id="EPX64020.1"/>
    </source>
</evidence>
<dbReference type="AlphaFoldDB" id="S9PI69"/>
<name>S9PI69_CYSF2</name>
<reference evidence="2" key="1">
    <citation type="submission" date="2013-05" db="EMBL/GenBank/DDBJ databases">
        <title>Genome assembly of Cystobacter fuscus DSM 2262.</title>
        <authorList>
            <person name="Sharma G."/>
            <person name="Khatri I."/>
            <person name="Kaur C."/>
            <person name="Mayilraj S."/>
            <person name="Subramanian S."/>
        </authorList>
    </citation>
    <scope>NUCLEOTIDE SEQUENCE [LARGE SCALE GENOMIC DNA]</scope>
    <source>
        <strain evidence="2">DSM 2262</strain>
    </source>
</reference>
<protein>
    <submittedName>
        <fullName evidence="2">Uncharacterized protein</fullName>
    </submittedName>
</protein>
<proteinExistence type="predicted"/>
<evidence type="ECO:0000256" key="1">
    <source>
        <dbReference type="SAM" id="MobiDB-lite"/>
    </source>
</evidence>
<dbReference type="Proteomes" id="UP000011682">
    <property type="component" value="Unassembled WGS sequence"/>
</dbReference>
<keyword evidence="3" id="KW-1185">Reference proteome</keyword>
<feature type="region of interest" description="Disordered" evidence="1">
    <location>
        <begin position="1"/>
        <end position="53"/>
    </location>
</feature>
<comment type="caution">
    <text evidence="2">The sequence shown here is derived from an EMBL/GenBank/DDBJ whole genome shotgun (WGS) entry which is preliminary data.</text>
</comment>
<gene>
    <name evidence="2" type="ORF">D187_005153</name>
</gene>
<feature type="compositionally biased region" description="Pro residues" evidence="1">
    <location>
        <begin position="18"/>
        <end position="27"/>
    </location>
</feature>
<organism evidence="2 3">
    <name type="scientific">Cystobacter fuscus (strain ATCC 25194 / DSM 2262 / NBRC 100088 / M29)</name>
    <dbReference type="NCBI Taxonomy" id="1242864"/>
    <lineage>
        <taxon>Bacteria</taxon>
        <taxon>Pseudomonadati</taxon>
        <taxon>Myxococcota</taxon>
        <taxon>Myxococcia</taxon>
        <taxon>Myxococcales</taxon>
        <taxon>Cystobacterineae</taxon>
        <taxon>Archangiaceae</taxon>
        <taxon>Cystobacter</taxon>
    </lineage>
</organism>
<sequence length="53" mass="6005">MCQASPGRNEHEPEVYHGPPPARPPGPWRHSSRRAREGDTRSSRRWTSPSAPM</sequence>